<dbReference type="SUPFAM" id="SSF57756">
    <property type="entry name" value="Retrovirus zinc finger-like domains"/>
    <property type="match status" value="1"/>
</dbReference>
<dbReference type="InterPro" id="IPR043502">
    <property type="entry name" value="DNA/RNA_pol_sf"/>
</dbReference>
<comment type="caution">
    <text evidence="4">The sequence shown here is derived from an EMBL/GenBank/DDBJ whole genome shotgun (WGS) entry which is preliminary data.</text>
</comment>
<dbReference type="InterPro" id="IPR012337">
    <property type="entry name" value="RNaseH-like_sf"/>
</dbReference>
<sequence length="1443" mass="164754">MKVLGGEIRITKVAIGGIRCGVCRQSGEERGIVLSVIWRVVETGYLKGQPNIGLWYPKDSPFDLVAYTDSDYAGASLDRKSITGGCQFLGCRLISWQCKKQTVVANSTTEAEYVATSSCCGQIFKCSGEGPDTVLEEIVDALCQHVSDDSPMVKRLCLRMILGVILVWLADSDDSAQLTAVLCLLLLGTISRWRLRYRKMHDLRLLYIAYIADALSGGRMEYGEIKAFLQNLCEQFHFDTDKVVEIHEEWSRLGKPVATAATDAGVWSNHIRFTVKNVNREGNKRNIAPVAIIDRQLPFEYTITSRSTDVVVMALPVQNINHSAFRSMFEREKLSGNNFNDWFRQLKLVLRVEKKMYVIEQPLPAAPAANSEANVLLEWNAIYDAYNEVACLILGSMTPELHRQFENSSPYDMIKELKAMFEKQARVERFDLIQTFYACKQVEGFVRNYNMHNIRKTIDELHTMLIEYEKGLPKKAETPQVMMIKGGKIQKANKKSLKAKCKGKANRKRKDKQVYIPKPKNPKAYAKEHPAKDGTCYHCMEVGHWKRNCPVYLAELLKKKKQVGSTSSSGIFTIKLFAFPNKSWVYDTGCGTNICITKQGFREARKLKQGALYLYLGNGVHAQVETIGSYDLVLPNGLVICLDNCHYAPSILRVSKNNVHYFNAIPSNGIYEIDMHNLVPNVNSIYNVSTKRAKHNLDSTYLWHCRLAHISKMTRKSFPHRPERATDLLGIIHTDVCGPLRHVSRQGASYFITFTDDYSRYGYVYLLKHKHELTPPYTPQHNRVSERRNRTLLDIVRSMMNLTTLPLSFWDYALESTTHILNMVPTKKVDKTPYELWIPKGKDGLLFYFPPENKIVVARYAEFFEKNLITQEVSGRDIDLEEIQDEDTSTSEITSEISMEVEGFEPPQEEDISIRRSERTRRAPNRLSLNVEAKEHSLGDLNEPTSYKAAMLDSESNKWIDAMNAEIQSMMDNMVWVLVDLPLGCKTVGSKWIFKKKTDMDGIVHTYKARLVAKGYTQLYGVDYEETFSPVADIRAIRILISIAAYYDYEIWQMDIKIAFLNGYLDEDIYMVQPEGFVDPNHPRKVCKLQRSIYGLKQASRSWNKRFDEEIKRFGFTQNLDEPCVYQKASGSNVTFLILYVDDIIIMGNHIPSLQSVKDYLGRCFAMKDLGEAAFILGIKIYRDRSKRLIGLGQNAYMDKILKRYRMDNSKRGHIPMKERLDLNKTQGDSTPKEVKCMQNVPYASAVGSIMYVVRCTRPDVAFAQNITSRFQQNPGECHWTAVKNILKYLRNTKDMFLVYGGNPEAELRVDCYCDAGFETDRDVKVDWKSSKQSTTAMSATEAEYIAASEAAMEAVWIRKFILRLGIVPIINEPIKMFCDNSVALHFANEPGVQRGTRHYHRSNLLKVHTNNYLAYPFTKALPKGKLTQHARSMGLHLASSFM</sequence>
<keyword evidence="1" id="KW-0863">Zinc-finger</keyword>
<dbReference type="SMART" id="SM00343">
    <property type="entry name" value="ZnF_C2HC"/>
    <property type="match status" value="1"/>
</dbReference>
<evidence type="ECO:0000259" key="2">
    <source>
        <dbReference type="PROSITE" id="PS50158"/>
    </source>
</evidence>
<dbReference type="InterPro" id="IPR036875">
    <property type="entry name" value="Znf_CCHC_sf"/>
</dbReference>
<dbReference type="SUPFAM" id="SSF56672">
    <property type="entry name" value="DNA/RNA polymerases"/>
    <property type="match status" value="1"/>
</dbReference>
<keyword evidence="4" id="KW-0548">Nucleotidyltransferase</keyword>
<evidence type="ECO:0000313" key="4">
    <source>
        <dbReference type="EMBL" id="GJT75740.1"/>
    </source>
</evidence>
<keyword evidence="4" id="KW-0808">Transferase</keyword>
<feature type="domain" description="CCHC-type" evidence="2">
    <location>
        <begin position="536"/>
        <end position="550"/>
    </location>
</feature>
<evidence type="ECO:0000256" key="1">
    <source>
        <dbReference type="PROSITE-ProRule" id="PRU00047"/>
    </source>
</evidence>
<dbReference type="PROSITE" id="PS50994">
    <property type="entry name" value="INTEGRASE"/>
    <property type="match status" value="1"/>
</dbReference>
<keyword evidence="1" id="KW-0862">Zinc</keyword>
<organism evidence="4 5">
    <name type="scientific">Tanacetum coccineum</name>
    <dbReference type="NCBI Taxonomy" id="301880"/>
    <lineage>
        <taxon>Eukaryota</taxon>
        <taxon>Viridiplantae</taxon>
        <taxon>Streptophyta</taxon>
        <taxon>Embryophyta</taxon>
        <taxon>Tracheophyta</taxon>
        <taxon>Spermatophyta</taxon>
        <taxon>Magnoliopsida</taxon>
        <taxon>eudicotyledons</taxon>
        <taxon>Gunneridae</taxon>
        <taxon>Pentapetalae</taxon>
        <taxon>asterids</taxon>
        <taxon>campanulids</taxon>
        <taxon>Asterales</taxon>
        <taxon>Asteraceae</taxon>
        <taxon>Asteroideae</taxon>
        <taxon>Anthemideae</taxon>
        <taxon>Anthemidinae</taxon>
        <taxon>Tanacetum</taxon>
    </lineage>
</organism>
<accession>A0ABQ5GJ65</accession>
<name>A0ABQ5GJ65_9ASTR</name>
<keyword evidence="5" id="KW-1185">Reference proteome</keyword>
<dbReference type="InterPro" id="IPR016024">
    <property type="entry name" value="ARM-type_fold"/>
</dbReference>
<dbReference type="SUPFAM" id="SSF53098">
    <property type="entry name" value="Ribonuclease H-like"/>
    <property type="match status" value="1"/>
</dbReference>
<keyword evidence="4" id="KW-0695">RNA-directed DNA polymerase</keyword>
<dbReference type="InterPro" id="IPR013103">
    <property type="entry name" value="RVT_2"/>
</dbReference>
<dbReference type="Pfam" id="PF07727">
    <property type="entry name" value="RVT_2"/>
    <property type="match status" value="1"/>
</dbReference>
<dbReference type="InterPro" id="IPR001878">
    <property type="entry name" value="Znf_CCHC"/>
</dbReference>
<dbReference type="SUPFAM" id="SSF48371">
    <property type="entry name" value="ARM repeat"/>
    <property type="match status" value="1"/>
</dbReference>
<dbReference type="PANTHER" id="PTHR11439">
    <property type="entry name" value="GAG-POL-RELATED RETROTRANSPOSON"/>
    <property type="match status" value="1"/>
</dbReference>
<dbReference type="PANTHER" id="PTHR11439:SF496">
    <property type="entry name" value="RNA-DIRECTED DNA POLYMERASE"/>
    <property type="match status" value="1"/>
</dbReference>
<keyword evidence="1" id="KW-0479">Metal-binding</keyword>
<dbReference type="Pfam" id="PF00098">
    <property type="entry name" value="zf-CCHC"/>
    <property type="match status" value="1"/>
</dbReference>
<feature type="domain" description="Integrase catalytic" evidence="3">
    <location>
        <begin position="662"/>
        <end position="841"/>
    </location>
</feature>
<dbReference type="InterPro" id="IPR001584">
    <property type="entry name" value="Integrase_cat-core"/>
</dbReference>
<protein>
    <submittedName>
        <fullName evidence="4">RNA-directed DNA polymerase</fullName>
    </submittedName>
</protein>
<dbReference type="CDD" id="cd09272">
    <property type="entry name" value="RNase_HI_RT_Ty1"/>
    <property type="match status" value="2"/>
</dbReference>
<dbReference type="InterPro" id="IPR036397">
    <property type="entry name" value="RNaseH_sf"/>
</dbReference>
<dbReference type="Gene3D" id="4.10.60.10">
    <property type="entry name" value="Zinc finger, CCHC-type"/>
    <property type="match status" value="1"/>
</dbReference>
<evidence type="ECO:0000259" key="3">
    <source>
        <dbReference type="PROSITE" id="PS50994"/>
    </source>
</evidence>
<evidence type="ECO:0000313" key="5">
    <source>
        <dbReference type="Proteomes" id="UP001151760"/>
    </source>
</evidence>
<dbReference type="Gene3D" id="3.30.420.10">
    <property type="entry name" value="Ribonuclease H-like superfamily/Ribonuclease H"/>
    <property type="match status" value="2"/>
</dbReference>
<reference evidence="4" key="2">
    <citation type="submission" date="2022-01" db="EMBL/GenBank/DDBJ databases">
        <authorList>
            <person name="Yamashiro T."/>
            <person name="Shiraishi A."/>
            <person name="Satake H."/>
            <person name="Nakayama K."/>
        </authorList>
    </citation>
    <scope>NUCLEOTIDE SEQUENCE</scope>
</reference>
<dbReference type="Proteomes" id="UP001151760">
    <property type="component" value="Unassembled WGS sequence"/>
</dbReference>
<proteinExistence type="predicted"/>
<gene>
    <name evidence="4" type="ORF">Tco_1042465</name>
</gene>
<dbReference type="GO" id="GO:0003964">
    <property type="term" value="F:RNA-directed DNA polymerase activity"/>
    <property type="evidence" value="ECO:0007669"/>
    <property type="project" value="UniProtKB-KW"/>
</dbReference>
<reference evidence="4" key="1">
    <citation type="journal article" date="2022" name="Int. J. Mol. Sci.">
        <title>Draft Genome of Tanacetum Coccineum: Genomic Comparison of Closely Related Tanacetum-Family Plants.</title>
        <authorList>
            <person name="Yamashiro T."/>
            <person name="Shiraishi A."/>
            <person name="Nakayama K."/>
            <person name="Satake H."/>
        </authorList>
    </citation>
    <scope>NUCLEOTIDE SEQUENCE</scope>
</reference>
<dbReference type="EMBL" id="BQNB010018558">
    <property type="protein sequence ID" value="GJT75740.1"/>
    <property type="molecule type" value="Genomic_DNA"/>
</dbReference>
<dbReference type="PROSITE" id="PS50158">
    <property type="entry name" value="ZF_CCHC"/>
    <property type="match status" value="1"/>
</dbReference>